<protein>
    <submittedName>
        <fullName evidence="9">M20 family metallo-hydrolase</fullName>
    </submittedName>
</protein>
<evidence type="ECO:0000256" key="4">
    <source>
        <dbReference type="ARBA" id="ARBA00022723"/>
    </source>
</evidence>
<dbReference type="PANTHER" id="PTHR43808">
    <property type="entry name" value="ACETYLORNITHINE DEACETYLASE"/>
    <property type="match status" value="1"/>
</dbReference>
<reference evidence="9" key="1">
    <citation type="journal article" date="2020" name="Biotechnol. Biofuels">
        <title>New insights from the biogas microbiome by comprehensive genome-resolved metagenomics of nearly 1600 species originating from multiple anaerobic digesters.</title>
        <authorList>
            <person name="Campanaro S."/>
            <person name="Treu L."/>
            <person name="Rodriguez-R L.M."/>
            <person name="Kovalovszki A."/>
            <person name="Ziels R.M."/>
            <person name="Maus I."/>
            <person name="Zhu X."/>
            <person name="Kougias P.G."/>
            <person name="Basile A."/>
            <person name="Luo G."/>
            <person name="Schluter A."/>
            <person name="Konstantinidis K.T."/>
            <person name="Angelidaki I."/>
        </authorList>
    </citation>
    <scope>NUCLEOTIDE SEQUENCE</scope>
    <source>
        <strain evidence="9">AS06rmzACSIP_7</strain>
    </source>
</reference>
<dbReference type="Pfam" id="PF07687">
    <property type="entry name" value="M20_dimer"/>
    <property type="match status" value="1"/>
</dbReference>
<dbReference type="Gene3D" id="3.40.630.10">
    <property type="entry name" value="Zn peptidases"/>
    <property type="match status" value="2"/>
</dbReference>
<reference evidence="9" key="2">
    <citation type="submission" date="2020-01" db="EMBL/GenBank/DDBJ databases">
        <authorList>
            <person name="Campanaro S."/>
        </authorList>
    </citation>
    <scope>NUCLEOTIDE SEQUENCE</scope>
    <source>
        <strain evidence="9">AS06rmzACSIP_7</strain>
    </source>
</reference>
<sequence>MKEIFSTIQEFEGSMVQTLCDLVDIPAVSPLNGGQGEKKKAEYILAKLNSLCFGLVEFYNSPDDKVECGYHPNIVARIKGRTARRVWFVSHMDVVPEGDISLWESNPFKALVRGKRIYGRGTSDNGQEIVSSLYAAAALKELGFEPEYEICLCFVSDEEVGSEHGICHLLEEGIFSPDDLIYVPDSGSLDGSFIEIAEKSNCAIEFVIEGRQVHASVPERGINACRVANELSCILDSTLHEVFPESDPLFSPSISTFEPTRRNPNVQNSNTIPGREVFSFDCRVLPSIPFERIEQLIAGNAEFMEKKHGAKITWTFPRRDIAPAATPIDAPVVGIMERAIKEILQVEPRVGGIGGGTCASFFRKAGMPAVVWRQGNDTAHQPNEFIEIEHMVNEAKVFARIMCGI</sequence>
<keyword evidence="7" id="KW-0170">Cobalt</keyword>
<evidence type="ECO:0000256" key="7">
    <source>
        <dbReference type="ARBA" id="ARBA00023285"/>
    </source>
</evidence>
<dbReference type="InterPro" id="IPR002933">
    <property type="entry name" value="Peptidase_M20"/>
</dbReference>
<comment type="similarity">
    <text evidence="3">Belongs to the peptidase M20A family.</text>
</comment>
<evidence type="ECO:0000256" key="5">
    <source>
        <dbReference type="ARBA" id="ARBA00022801"/>
    </source>
</evidence>
<dbReference type="NCBIfam" id="NF010589">
    <property type="entry name" value="PRK13983.1"/>
    <property type="match status" value="1"/>
</dbReference>
<dbReference type="Gene3D" id="3.30.70.360">
    <property type="match status" value="1"/>
</dbReference>
<comment type="cofactor">
    <cofactor evidence="2">
        <name>Zn(2+)</name>
        <dbReference type="ChEBI" id="CHEBI:29105"/>
    </cofactor>
</comment>
<accession>A0A971M497</accession>
<dbReference type="Pfam" id="PF01546">
    <property type="entry name" value="Peptidase_M20"/>
    <property type="match status" value="1"/>
</dbReference>
<name>A0A971M497_9BACT</name>
<feature type="domain" description="Peptidase M20 dimerisation" evidence="8">
    <location>
        <begin position="197"/>
        <end position="300"/>
    </location>
</feature>
<keyword evidence="4" id="KW-0479">Metal-binding</keyword>
<comment type="caution">
    <text evidence="9">The sequence shown here is derived from an EMBL/GenBank/DDBJ whole genome shotgun (WGS) entry which is preliminary data.</text>
</comment>
<dbReference type="InterPro" id="IPR050072">
    <property type="entry name" value="Peptidase_M20A"/>
</dbReference>
<dbReference type="InterPro" id="IPR011650">
    <property type="entry name" value="Peptidase_M20_dimer"/>
</dbReference>
<dbReference type="GO" id="GO:0046872">
    <property type="term" value="F:metal ion binding"/>
    <property type="evidence" value="ECO:0007669"/>
    <property type="project" value="UniProtKB-KW"/>
</dbReference>
<evidence type="ECO:0000256" key="3">
    <source>
        <dbReference type="ARBA" id="ARBA00006247"/>
    </source>
</evidence>
<evidence type="ECO:0000256" key="1">
    <source>
        <dbReference type="ARBA" id="ARBA00001941"/>
    </source>
</evidence>
<comment type="cofactor">
    <cofactor evidence="1">
        <name>Co(2+)</name>
        <dbReference type="ChEBI" id="CHEBI:48828"/>
    </cofactor>
</comment>
<evidence type="ECO:0000256" key="2">
    <source>
        <dbReference type="ARBA" id="ARBA00001947"/>
    </source>
</evidence>
<keyword evidence="5" id="KW-0378">Hydrolase</keyword>
<evidence type="ECO:0000313" key="9">
    <source>
        <dbReference type="EMBL" id="NLW35773.1"/>
    </source>
</evidence>
<keyword evidence="6" id="KW-0862">Zinc</keyword>
<dbReference type="InterPro" id="IPR010182">
    <property type="entry name" value="ArgE/DapE"/>
</dbReference>
<dbReference type="SUPFAM" id="SSF53187">
    <property type="entry name" value="Zn-dependent exopeptidases"/>
    <property type="match status" value="1"/>
</dbReference>
<evidence type="ECO:0000256" key="6">
    <source>
        <dbReference type="ARBA" id="ARBA00022833"/>
    </source>
</evidence>
<evidence type="ECO:0000313" key="10">
    <source>
        <dbReference type="Proteomes" id="UP000777265"/>
    </source>
</evidence>
<dbReference type="NCBIfam" id="TIGR01910">
    <property type="entry name" value="DapE-ArgE"/>
    <property type="match status" value="1"/>
</dbReference>
<dbReference type="SUPFAM" id="SSF55031">
    <property type="entry name" value="Bacterial exopeptidase dimerisation domain"/>
    <property type="match status" value="1"/>
</dbReference>
<dbReference type="AlphaFoldDB" id="A0A971M497"/>
<dbReference type="InterPro" id="IPR036264">
    <property type="entry name" value="Bact_exopeptidase_dim_dom"/>
</dbReference>
<proteinExistence type="inferred from homology"/>
<gene>
    <name evidence="9" type="ORF">GXY80_09875</name>
</gene>
<dbReference type="Proteomes" id="UP000777265">
    <property type="component" value="Unassembled WGS sequence"/>
</dbReference>
<dbReference type="PANTHER" id="PTHR43808:SF32">
    <property type="entry name" value="ARGE_DAPE-RELATED DEACYLASE"/>
    <property type="match status" value="1"/>
</dbReference>
<organism evidence="9 10">
    <name type="scientific">Syntrophorhabdus aromaticivorans</name>
    <dbReference type="NCBI Taxonomy" id="328301"/>
    <lineage>
        <taxon>Bacteria</taxon>
        <taxon>Pseudomonadati</taxon>
        <taxon>Thermodesulfobacteriota</taxon>
        <taxon>Syntrophorhabdia</taxon>
        <taxon>Syntrophorhabdales</taxon>
        <taxon>Syntrophorhabdaceae</taxon>
        <taxon>Syntrophorhabdus</taxon>
    </lineage>
</organism>
<dbReference type="GO" id="GO:0016787">
    <property type="term" value="F:hydrolase activity"/>
    <property type="evidence" value="ECO:0007669"/>
    <property type="project" value="UniProtKB-KW"/>
</dbReference>
<evidence type="ECO:0000259" key="8">
    <source>
        <dbReference type="Pfam" id="PF07687"/>
    </source>
</evidence>
<dbReference type="EMBL" id="JAAYEE010000168">
    <property type="protein sequence ID" value="NLW35773.1"/>
    <property type="molecule type" value="Genomic_DNA"/>
</dbReference>